<feature type="compositionally biased region" description="Low complexity" evidence="2">
    <location>
        <begin position="2428"/>
        <end position="2441"/>
    </location>
</feature>
<feature type="region of interest" description="Disordered" evidence="2">
    <location>
        <begin position="5596"/>
        <end position="5617"/>
    </location>
</feature>
<feature type="compositionally biased region" description="Polar residues" evidence="2">
    <location>
        <begin position="3764"/>
        <end position="3794"/>
    </location>
</feature>
<feature type="region of interest" description="Disordered" evidence="2">
    <location>
        <begin position="4701"/>
        <end position="4757"/>
    </location>
</feature>
<feature type="region of interest" description="Disordered" evidence="2">
    <location>
        <begin position="4007"/>
        <end position="4030"/>
    </location>
</feature>
<feature type="domain" description="SEA" evidence="3">
    <location>
        <begin position="6292"/>
        <end position="6413"/>
    </location>
</feature>
<feature type="compositionally biased region" description="Basic and acidic residues" evidence="2">
    <location>
        <begin position="384"/>
        <end position="395"/>
    </location>
</feature>
<dbReference type="PROSITE" id="PS50024">
    <property type="entry name" value="SEA"/>
    <property type="match status" value="10"/>
</dbReference>
<feature type="domain" description="SEA" evidence="3">
    <location>
        <begin position="7151"/>
        <end position="7262"/>
    </location>
</feature>
<feature type="compositionally biased region" description="Polar residues" evidence="2">
    <location>
        <begin position="4826"/>
        <end position="4839"/>
    </location>
</feature>
<feature type="region of interest" description="Disordered" evidence="2">
    <location>
        <begin position="5804"/>
        <end position="5853"/>
    </location>
</feature>
<feature type="compositionally biased region" description="Low complexity" evidence="2">
    <location>
        <begin position="737"/>
        <end position="751"/>
    </location>
</feature>
<feature type="compositionally biased region" description="Polar residues" evidence="2">
    <location>
        <begin position="611"/>
        <end position="639"/>
    </location>
</feature>
<feature type="region of interest" description="Disordered" evidence="2">
    <location>
        <begin position="4183"/>
        <end position="4213"/>
    </location>
</feature>
<feature type="compositionally biased region" description="Polar residues" evidence="2">
    <location>
        <begin position="7395"/>
        <end position="7404"/>
    </location>
</feature>
<evidence type="ECO:0000313" key="4">
    <source>
        <dbReference type="EMBL" id="KAI4541701.1"/>
    </source>
</evidence>
<organism evidence="4 5">
    <name type="scientific">Ovis ammon polii</name>
    <dbReference type="NCBI Taxonomy" id="230172"/>
    <lineage>
        <taxon>Eukaryota</taxon>
        <taxon>Metazoa</taxon>
        <taxon>Chordata</taxon>
        <taxon>Craniata</taxon>
        <taxon>Vertebrata</taxon>
        <taxon>Euteleostomi</taxon>
        <taxon>Mammalia</taxon>
        <taxon>Eutheria</taxon>
        <taxon>Laurasiatheria</taxon>
        <taxon>Artiodactyla</taxon>
        <taxon>Ruminantia</taxon>
        <taxon>Pecora</taxon>
        <taxon>Bovidae</taxon>
        <taxon>Caprinae</taxon>
        <taxon>Ovis</taxon>
    </lineage>
</organism>
<feature type="compositionally biased region" description="Polar residues" evidence="2">
    <location>
        <begin position="591"/>
        <end position="600"/>
    </location>
</feature>
<feature type="compositionally biased region" description="Low complexity" evidence="2">
    <location>
        <begin position="4746"/>
        <end position="4757"/>
    </location>
</feature>
<feature type="region of interest" description="Disordered" evidence="2">
    <location>
        <begin position="873"/>
        <end position="904"/>
    </location>
</feature>
<feature type="domain" description="SEA" evidence="3">
    <location>
        <begin position="6136"/>
        <end position="6257"/>
    </location>
</feature>
<comment type="similarity">
    <text evidence="1">Belongs to the MIP/aquaporin (TC 1.A.8) family.</text>
</comment>
<feature type="compositionally biased region" description="Polar residues" evidence="2">
    <location>
        <begin position="4413"/>
        <end position="4424"/>
    </location>
</feature>
<feature type="compositionally biased region" description="Low complexity" evidence="2">
    <location>
        <begin position="2766"/>
        <end position="2779"/>
    </location>
</feature>
<dbReference type="InterPro" id="IPR022357">
    <property type="entry name" value="MIP_CS"/>
</dbReference>
<feature type="region of interest" description="Disordered" evidence="2">
    <location>
        <begin position="5484"/>
        <end position="5503"/>
    </location>
</feature>
<feature type="compositionally biased region" description="Low complexity" evidence="2">
    <location>
        <begin position="268"/>
        <end position="282"/>
    </location>
</feature>
<feature type="region of interest" description="Disordered" evidence="2">
    <location>
        <begin position="1580"/>
        <end position="1599"/>
    </location>
</feature>
<feature type="compositionally biased region" description="Polar residues" evidence="2">
    <location>
        <begin position="3076"/>
        <end position="3094"/>
    </location>
</feature>
<keyword evidence="5" id="KW-1185">Reference proteome</keyword>
<feature type="region of interest" description="Disordered" evidence="2">
    <location>
        <begin position="3875"/>
        <end position="3939"/>
    </location>
</feature>
<feature type="compositionally biased region" description="Low complexity" evidence="2">
    <location>
        <begin position="2987"/>
        <end position="3011"/>
    </location>
</feature>
<feature type="compositionally biased region" description="Low complexity" evidence="2">
    <location>
        <begin position="3311"/>
        <end position="3321"/>
    </location>
</feature>
<evidence type="ECO:0000256" key="1">
    <source>
        <dbReference type="ARBA" id="ARBA00006175"/>
    </source>
</evidence>
<feature type="compositionally biased region" description="Low complexity" evidence="2">
    <location>
        <begin position="4985"/>
        <end position="5009"/>
    </location>
</feature>
<dbReference type="FunFam" id="3.30.70.960:FF:000003">
    <property type="entry name" value="MUC16 isoform 1"/>
    <property type="match status" value="8"/>
</dbReference>
<dbReference type="Pfam" id="PF01390">
    <property type="entry name" value="SEA"/>
    <property type="match status" value="10"/>
</dbReference>
<feature type="compositionally biased region" description="Low complexity" evidence="2">
    <location>
        <begin position="234"/>
        <end position="255"/>
    </location>
</feature>
<feature type="region of interest" description="Disordered" evidence="2">
    <location>
        <begin position="2766"/>
        <end position="2912"/>
    </location>
</feature>
<feature type="region of interest" description="Disordered" evidence="2">
    <location>
        <begin position="6988"/>
        <end position="7020"/>
    </location>
</feature>
<feature type="compositionally biased region" description="Low complexity" evidence="2">
    <location>
        <begin position="3685"/>
        <end position="3701"/>
    </location>
</feature>
<feature type="compositionally biased region" description="Polar residues" evidence="2">
    <location>
        <begin position="5830"/>
        <end position="5839"/>
    </location>
</feature>
<feature type="region of interest" description="Disordered" evidence="2">
    <location>
        <begin position="1962"/>
        <end position="2045"/>
    </location>
</feature>
<dbReference type="InterPro" id="IPR036364">
    <property type="entry name" value="SEA_dom_sf"/>
</dbReference>
<feature type="compositionally biased region" description="Polar residues" evidence="2">
    <location>
        <begin position="2165"/>
        <end position="2181"/>
    </location>
</feature>
<feature type="region of interest" description="Disordered" evidence="2">
    <location>
        <begin position="2681"/>
        <end position="2737"/>
    </location>
</feature>
<feature type="region of interest" description="Disordered" evidence="2">
    <location>
        <begin position="5263"/>
        <end position="5354"/>
    </location>
</feature>
<feature type="compositionally biased region" description="Low complexity" evidence="2">
    <location>
        <begin position="3839"/>
        <end position="3848"/>
    </location>
</feature>
<feature type="compositionally biased region" description="Polar residues" evidence="2">
    <location>
        <begin position="1020"/>
        <end position="1040"/>
    </location>
</feature>
<feature type="compositionally biased region" description="Polar residues" evidence="2">
    <location>
        <begin position="1230"/>
        <end position="1243"/>
    </location>
</feature>
<evidence type="ECO:0000313" key="5">
    <source>
        <dbReference type="Proteomes" id="UP001214576"/>
    </source>
</evidence>
<feature type="compositionally biased region" description="Polar residues" evidence="2">
    <location>
        <begin position="1195"/>
        <end position="1223"/>
    </location>
</feature>
<feature type="region of interest" description="Disordered" evidence="2">
    <location>
        <begin position="5373"/>
        <end position="5392"/>
    </location>
</feature>
<feature type="region of interest" description="Disordered" evidence="2">
    <location>
        <begin position="5412"/>
        <end position="5465"/>
    </location>
</feature>
<dbReference type="PROSITE" id="PS00221">
    <property type="entry name" value="MIP"/>
    <property type="match status" value="1"/>
</dbReference>
<feature type="compositionally biased region" description="Polar residues" evidence="2">
    <location>
        <begin position="965"/>
        <end position="1001"/>
    </location>
</feature>
<feature type="compositionally biased region" description="Low complexity" evidence="2">
    <location>
        <begin position="112"/>
        <end position="126"/>
    </location>
</feature>
<comment type="caution">
    <text evidence="4">The sequence shown here is derived from an EMBL/GenBank/DDBJ whole genome shotgun (WGS) entry which is preliminary data.</text>
</comment>
<feature type="compositionally biased region" description="Polar residues" evidence="2">
    <location>
        <begin position="2860"/>
        <end position="2870"/>
    </location>
</feature>
<feature type="compositionally biased region" description="Low complexity" evidence="2">
    <location>
        <begin position="3021"/>
        <end position="3030"/>
    </location>
</feature>
<feature type="compositionally biased region" description="Polar residues" evidence="2">
    <location>
        <begin position="891"/>
        <end position="904"/>
    </location>
</feature>
<feature type="compositionally biased region" description="Low complexity" evidence="2">
    <location>
        <begin position="2723"/>
        <end position="2736"/>
    </location>
</feature>
<feature type="region of interest" description="Disordered" evidence="2">
    <location>
        <begin position="3042"/>
        <end position="3162"/>
    </location>
</feature>
<feature type="region of interest" description="Disordered" evidence="2">
    <location>
        <begin position="4860"/>
        <end position="4902"/>
    </location>
</feature>
<feature type="domain" description="SEA" evidence="3">
    <location>
        <begin position="6736"/>
        <end position="6857"/>
    </location>
</feature>
<feature type="region of interest" description="Disordered" evidence="2">
    <location>
        <begin position="7394"/>
        <end position="7458"/>
    </location>
</feature>
<feature type="compositionally biased region" description="Polar residues" evidence="2">
    <location>
        <begin position="2547"/>
        <end position="2575"/>
    </location>
</feature>
<feature type="compositionally biased region" description="Low complexity" evidence="2">
    <location>
        <begin position="2104"/>
        <end position="2118"/>
    </location>
</feature>
<feature type="compositionally biased region" description="Polar residues" evidence="2">
    <location>
        <begin position="5263"/>
        <end position="5287"/>
    </location>
</feature>
<feature type="domain" description="SEA" evidence="3">
    <location>
        <begin position="5978"/>
        <end position="6099"/>
    </location>
</feature>
<feature type="region of interest" description="Disordered" evidence="2">
    <location>
        <begin position="1272"/>
        <end position="1329"/>
    </location>
</feature>
<feature type="compositionally biased region" description="Low complexity" evidence="2">
    <location>
        <begin position="3340"/>
        <end position="3360"/>
    </location>
</feature>
<feature type="compositionally biased region" description="Polar residues" evidence="2">
    <location>
        <begin position="3896"/>
        <end position="3919"/>
    </location>
</feature>
<dbReference type="Gene3D" id="3.30.70.960">
    <property type="entry name" value="SEA domain"/>
    <property type="match status" value="10"/>
</dbReference>
<feature type="compositionally biased region" description="Polar residues" evidence="2">
    <location>
        <begin position="360"/>
        <end position="383"/>
    </location>
</feature>
<feature type="region of interest" description="Disordered" evidence="2">
    <location>
        <begin position="4819"/>
        <end position="4839"/>
    </location>
</feature>
<feature type="compositionally biased region" description="Polar residues" evidence="2">
    <location>
        <begin position="2878"/>
        <end position="2908"/>
    </location>
</feature>
<feature type="compositionally biased region" description="Polar residues" evidence="2">
    <location>
        <begin position="4723"/>
        <end position="4745"/>
    </location>
</feature>
<feature type="region of interest" description="Disordered" evidence="2">
    <location>
        <begin position="3526"/>
        <end position="3604"/>
    </location>
</feature>
<feature type="domain" description="SEA" evidence="3">
    <location>
        <begin position="6870"/>
        <end position="6991"/>
    </location>
</feature>
<feature type="compositionally biased region" description="Polar residues" evidence="2">
    <location>
        <begin position="833"/>
        <end position="849"/>
    </location>
</feature>
<feature type="region of interest" description="Disordered" evidence="2">
    <location>
        <begin position="931"/>
        <end position="1243"/>
    </location>
</feature>
<feature type="region of interest" description="Disordered" evidence="2">
    <location>
        <begin position="5640"/>
        <end position="5693"/>
    </location>
</feature>
<feature type="compositionally biased region" description="Low complexity" evidence="2">
    <location>
        <begin position="3051"/>
        <end position="3075"/>
    </location>
</feature>
<feature type="domain" description="SEA" evidence="3">
    <location>
        <begin position="7026"/>
        <end position="7146"/>
    </location>
</feature>
<feature type="compositionally biased region" description="Polar residues" evidence="2">
    <location>
        <begin position="3927"/>
        <end position="3939"/>
    </location>
</feature>
<feature type="compositionally biased region" description="Polar residues" evidence="2">
    <location>
        <begin position="771"/>
        <end position="801"/>
    </location>
</feature>
<feature type="compositionally biased region" description="Low complexity" evidence="2">
    <location>
        <begin position="2153"/>
        <end position="2164"/>
    </location>
</feature>
<feature type="compositionally biased region" description="Polar residues" evidence="2">
    <location>
        <begin position="5200"/>
        <end position="5244"/>
    </location>
</feature>
<feature type="region of interest" description="Disordered" evidence="2">
    <location>
        <begin position="2103"/>
        <end position="2223"/>
    </location>
</feature>
<sequence length="7497" mass="784901">MSTQSLTPGSNTHITPGNSRPTGAIESTNISKTSALTSGEQRSPGKINLTSVSGVTPTSPSAIFVPKNTTNHPTMAENETKGTLSASIAPPETSVTERRNSWDITSNTSDLSTVSQEESSTVVSPSHTAGEIRSPDTTANGYSPSTTALESSAISRTLDFSTSAEEMWTSAGTSEPSAESQSTWGAETSPTEETLTTETGPVHTSLTHWVVSESTEPSTSFTETASPGETSSDTPTLEATAGPTPEETTPSTEITRTGDSDTRTGQDTTPLPTAATAPSGTAVGVTPALASAPVSMWRAVTTLDPGSSAPGGTISISSKTSSKMPGKPDSKEGTSQVLTVSNAERHFSSPDTSPPGDLMTPTSVPLFLSTSISDPTRSPSSPASDHRVASSKDTEAPGSTERTEPNPAFPLSETSSHTETSGERVRGMTSPLGHPSPPGEGTARSVFTPSTSPDATDSPGISTASTLAWEGSSEPGTRSSLQVPREKTTSPSTTAISKETNIHPSLTGNETKETFTGSTAPPEVSVPERERNWMTASAPAPNLSTADSREASTTQVSPSPPGRELRSPHTIPERHIPSTAPPESSDFPRTPVSSTSTEASRGSAGTGQHLPGSQLTRRTETSPGTKILTSETGPVTISPVTWGAVGSTTPRSSSTETASPRETSSDTPIPEATTRQTTKEFMSPTEISRTGDRDTRTSQDTTYLTSRDTASSETTTHLTLPTSNVPVSMATTVPTVAPGSSAPAGTSPTTSKVSSKMPEMLSTRKQDSREGTSQVLTPSNPGHQYWTSNPGHQPSPNSTPAGDSRIPTSPPLLLSTSAPDDTTSRIGAASDHTVASSMHTETTAKTEPSSAFPIFQTPTDAETGAQRVRGTTFPLGHPSPSGEGTARTVLVPSTSPDAKDSSPITTASTLVSEVSAGLATLGITQVLGVKTTSPSTTSVSEETSTHPSMTEKHTREPLTAPVAPSVTSAPGRENNSATTSAPSPGFSSTDSKGTSSIQLSKSHPEWELRTPHTTSERHSPSTTAPESSAISRTLDSSTPSEEMWTSAGTSEPSTEPQSTWGAETSPTEETLATETGPIHTSLAQWMVSESTEPSTSFTETASPGETSSDTPTLEATAGPTPEETTPSTEITRTGDSDTRTGQDMTSPTSRDTASSETITHLTPAISSAPVSVATAVITVAPGSSAPAGTSPTSSKLSSTVPEVLSTANPDSGKPSSWGLTPSTSRHHFLSSESSPAGNIMKSTSPPLLMSTSILDGTASGLGTFSDLKFTSSAHTETPETTAKTEPSSASPLSSTLSNAGTSTERVRGSVATTTTDLEEPGGTTQPMGSFTSLKTISLELTIEGGDLTQEVITSSPKGARTMTDGVTLPQTGSSTEVSITGDLVLTSGETEQSSVLSPIMTSISSRQKSTVSVTLPGEITSPVRTLTRNSSAQGQSLGAPILEMTDPSISRSGVQTTLTTQPTTEIASVSSISLETIKEFSHFPGPLKTTELAGTSMESGIKKSPILISSSHDRLAISKTIPDTEMNHLTEAAVTPHQAISSGSEPCSSALAHSVSHKTISSVVTTSTVETTNLSQTFSTYPVSTGTQEEPVSTETSGPRETCSAIERSMIPSQVDGAAATDVTRTEFTSLDRICSPGPAQSLEISSIFKGTNANSSTSSSNSSTAESLHITFTSTGPTRMKPGEAVVLDKTITDFWEGTPLDMTKMTVPVSRGPGTVSWRSFFSKEEIKFLFSPVSFPNFLLPSSSSSEAREPTILMSLPPASELTPVTLSTNIQSQKINTFPGTGSPEDSCWSLSTATGEDRTPGMTAVDITTSVAKDEPPKVPISGIAETTLTKESSSGAEFRSAPVLDNSTPFTRPDESVATITREPSQGERGGAARPTSNPASLMTTISVGMSTRSPEMATALKIISSQESSISAETRYPLENSQKTSTAAVPMVTTVEPGTLQFVATGSGRISLRPSPTGFMTAAKSPAREATTEWVSPSPSEDWTNTHLGTPEGTKKTPGTVSEMTTVMSKGHEDMSWTSPASMGETSSPSSLEPIFATNSPSAPFMLQGNSTFSPVPTTSVLTSDLGKTTEVLGTSLEPVTSTPESVTNISQEILTSSEATSNTETTHSSRITAVTDMGITSSANTEPPEATSAMVISSTRRDTSVSTSTPDSSKTAQIETEPTSSLTSGLKDTSTHQEESLSRDLSKNTAVTNMRTTNDEHESRSFVSTDSEPSKTVFPMNTAITIGKTTVSTPMSSFSETPRIEAETSSSLMFEMRETSTSKKTSSPTDKTTILPDMNTGSVTEVARTEDISSGGVLSKSSAISTMSPVISTETITRLSTFPTMTESTEITVTIEQGHPAATSQRTLDWDTSTTTSMVGTNTAVTQGLLHTALMTPMSTGAQEMSWTSPASVEETSSPPSPVTLSAMTSPSPESPTLPGRSPSSPTPVTSRFTHGLAKATDTLGTGLGPVTSSPSIEISSTPELLSTSGASTSTEVLQPSKSTARTHGVNTSSGPEVHSSTPPDSEPSSVSSPIVPFSTSRETTVSTSVTHSTETTMIETDSTSSLSPELRETSTIQQNSSTTEKITLLSKVPTDTTAELSKTQPISSTSTSSPGPTQSTMSPDTPAGIVTSLSTSPVTTESAEMTITSQTGPSEVTSQGTLTLNTVTEASGAGTHPAVTQSFTHLEMSTLVSGGPQDVPSTSPASVEETSSPPSPVTLSAVTSPSPESPTLPGRSPSSPTPVTSRFTHGLVKTTDTLGTGLGSVTSLPSIEISSTTELLSTSGVSTSTEAIQPSKNIARTHGANTSSGHEAHSSTPADSEPSNVTSQNVTPSISRENPVSTPVPHSTETTMIETASTSSLSPELRETSAIPQNSSTTEKITLLSKVPTDTTAELSKTQPISSTSMSSPGPTQSTVSPDTPAGIITSLSTSPVTTESAEMVITSQTGPSEATSQGTLTLNTATEVSGAGIHPAVTQSFTHSEMSTLVSRGPQDVSWTSPASVEETSSPPSPVTLSAVTSPSPESPTLPGRSPSSPTPVTSLLTHGLVKATDTLGTGLGPVTSSPSTELSSTTELLSTSGASTSTEVLQPSKNIARTHGVDTSSGPEVHSSTPADSEPSSVSSPIVPFSTSRETAVATPMPHSTETTTIETASTSSLSPELRETSTIQQNSSTTEEITLLSKVPTDTTTELSKTQPISSSSTFIPSPIQSAVSPDTPAGIITSLPTSPMTTESAEMTITSQTGLPEATSQGTLTLDTSTSSPSSSVHSSAMTSPSLQFPIVPGTSPSSPTPVTSLLTSSLMNTEKLDTIFKPVTTSPPPLSSPSMETLSTSEFSTDTVKIPPSIHTTVTTEGSSNSGHELSSSGSNFSESSRITYPASSMDGITLSTSKPSSFETTAFETKKLSHLTPGLKETSMTLHFSSSTLTNTPASALSTHGLKSPKMDVTSSVTSSAPVQSLSTQDTDVPVKTVTHFNASPSVNGSAGITLPESSLSMPVSANTHHLHTDTLSSAETTLANTLTSPVSEAMASFATSGVPGAISATSSDGPFSRTESDPKEDTRSTTADRLLSSASTPFPSSTLHTTDPSVSSLSHWITSSPATPSTVDTNLDTESRRTSELPLVTTSTLQAWTQPYWTSLPPIMDTKMTGSVGLGRVTSSSQVIPHSTQSTRTDDIVKHITETPNKAAHGGTTIHTPQAPTSASLTGLSTGGTERTETTATALKTTVTVTTRVSTPTSGMLPLLRTSDKKASTSTIGMIITTPDSPKMTASLTIRPGDETSTTVPMTTPSIFSRGPETTPSLVPSSGAETSAAVPILTVSSDEPETTTSWVTHPAETSSTVSRAIFNISHSESDSTPPTTTSSGKEVSTAVPTPTVSREVLGMVTSLVASPGTETSSADQTLAVSPGKPETTVSLITHPGTQTNLSVPTPTVSPEVSRVEISPTTSSGAETSTIFPTMTDFPHEQETTASWVTNHGTEAISIFSTLTVSPDEQVTTASWLLSTETSTPDSKTTMNFFPRELDTTSSATTSPGVEASSATPVMTNSSSKPVMVTSLVISSGTDTSTTFPTLTGFPHELESTVSLVTQPPESDPTVSKTMPISHNESDTMLSVVTSLGAKVSSAVPTTTVSPGVSGMVTSLVTSSTAETSSTSPTLTGSLHEPETTASWVTHSERKVSSTVPTMTIFPEKSDTTVSFVAHPEETSPTVPRKTSNVSHSESNTTFSVATSPGEEFSSAVPATTVSPAVSGIVTSQVTSSVAQTSTTFPTVTDSMYKSETTASGVTHTEKDASSAIPTMTILPGKPDTTVSLVTHPEETSLNIPRTTPNVSQSEFDTTPSIATSPGAEGSSAVPAMTTSPGIPEMMTSLITSSVAEASTTFPTLTDSTHKPETTASGITHSGTETSTAVATMTVSPEKPNTTISVATHPEETSPTLPRTTPSVSHTETDTTFSTATSPGTESSSAIPATTVSPSVTKLVTSLVTGSGEEISTTLPTLTASPGQMETTASWMTRSEPKASAASPTATVSTHVPHTVNPQATSSETNASMAIPALTLSPVKPKTTASLVTHPGVQASSATSVVFSTMPSLGTSLFTSSGTETSTAFTIPTDSSHKPETAASWVMQSMETNTPISRTTLSFPHSKSDITPSMATSSEAEASSAIPTTAISPSVPDVMTSLITTARAEISTTFRTMTDSTHEPEATALAVTHSGTKTNSAILTMTVSPGKPDTTVSLVTHSEETSHTVPRTTSSVSQGESDTTPSMTTSPAAEVSSAVPAMTVPPSIPGMVTSLVTSSEAETSTTFRTLTDSLYESKTTTSWITHSGTKASSAVPTFPILTDSTHKPETTASEVTHSGKETSSAISTMTVSAGKPDTTVSLVTHSEETSHTVPRTTFKVSQSESDTTLSTATSPGTETSSALPATTVSPGVSGMVTSLVTNSVTEISTTFPIQTNSTLKPETTASGVTQIETSSAVPILIVSPRKPDTTVSLVTHPEETSSTVLETTLSVSHSESNTTPSTSTSPEAETSSAVPATTVSLGVPGLVTSLVTSFMAETSIVVPTLTNSMNKPETIASGVTHTETSSAVPTMAVSHGKPDTTVSLVTHPEETSPTVPRITSNVSQSESDTIPSKTTSPRADTSSPVPATTVLPGVPGMVTSLVTSSGTETSRAFPALTDSLHEPATTTSWVTHSETKASSTVQTMTASAGKPDTTVSLVTHPEETSPTVPRTTSKVSQSESDTRLSTATRPGTETSSALPATTVSPGVSGMVTSLVTNSVTEISTTFPTRTNSTLKPETTASGVTQNETSSAVPILTVSPGKPDTTVSVVTHPEETSPTVPRTTSKVSQSESDTTPSTATSPGTETSSAVPATTVSPGVSGMVTSLVTNSVTEISTTFPTRTNSTLKPETTASGVTQTEISSAVPILIVSPGKPDATVSLVTHPEETSPTVPRTTSKVSQSESDTTPSTATSPGTETSSAVPATTVSPGVSGMVTSLVTNSVTEISTTFPTRTNSTLKPETTASGVTQTEISSAVPILIVSPGKPDATVSLVTHPEETSPTVPRTTSKVSQSESDTTPSTATRPGTETSSAVPATTVSPGVSGMVTSLVTNSVTEISTTFPTRTNSTLKPETTASGVTQTETSSAVPILIVSPGKPDATVSLVTHPEETSPTVLKTTPSISHSESDTTPSTATRPGTETSSAVPATTVSPGLPDTVSSETDTTMAILPLTLSPGEPATTALLVTSSSAETSTTSASAVFPHLPETTASPSFWPELETSAAPPSQTVSLRRPGTSAFFTMPVTVIAGAALNPTVSLGVSSATASVPTGEAELSTATAAPATSHGLPETTGFLATSPEAQASTSLPAPTLSPGGLGPPRTSATTVELYPVTAGNTETSPPATSVELSEFPKTVTGDTVTLRPSETTMQPKTSHVEGVRTTTILKTATVETTHLAATGSSPTVAETTTTLNTLAGSPFARVTTPGTSTLASVTVTSGTTTAAAIPFLMPFTVNFTITNLRYTEDLGNSDSKIFKDTERRLQLLLRPLFRNSSIGSRYAGCRLTLLRADKGETSTRMDAVCTYHSDPTGFRLDTERLYRELSQQTQGVTRLDHYTLDRNSLYVNGYNHRYWIPTTSTPATSTFSPGPPAFPTSIPSSTVADMGPALMPFTLNFTITNLFYTPDMGHRGSDKFNFTEKVLNHLLGPLLKNTSVGPLYSNCRLTLLRTEKDGAATGVDAICTYHPDPTRPGLDREKLYRELSQLTHGVTRMGNYTLDSNSLYVNGYSRQYWMPTTSTPVTSTFSLESSTSLSPILSSTGMSPSLVPFTLNFTITNLNYTEDMSPPGSELFSTMERILNRLLKPLFQNSSIGLLYSGCRLALLRPEKHRRATGVDAVCTHRPNPMGLKLDRERLYRELSHETHGVTQLGSFTLDKHSLYVNGYTQWTSASIPSAAGTSSPFPGTSMVPTHFPNSTGVPLLMPFTLNFTITNLIFEEDMQYPGSWKFNATELILQGLLKHLFKNSSSLGSLYSGCRLALLRPEKDGTATRVDAICIHRPDPKGPGLDREQLYWELSHLTHGVTLLGPYTLDRDSLYVNGYTHQALNSTPSIATTSTIFPATSVAPVSVSTVASPALVPFTLNFTINNLHYVEDMHRPDSWNFNNTERVLQVLLRLLFKNTRVGHQYSGCRLTSLRPEKNGAATGVDAVCTHRPDPVGPGLDREQLYWELSQLTHGVTQLGPYTLDQDSLYVNGYSHRTSATTANTPDLHLVSFTLNFTITNMHYTEDMGRPSSLKFSATERILQHRLRVLLSKTSVGPLYAGCRLELLRPEKRGAATGVNVVCSLRSEPARPALNEQQLYWELSRETGGITQLDSFSLDRNSLYVNGYTYAALAPTTTTGEVSEEPFTLNFTINNLRYSADMGHPGSHKFNITDTLMQHLLSPLFQRSSLGARYAGCRVISLRSVKNGAKTRVNILCTYRRSPSGPSLLAKKVFHELSRQTHGITRLGPYSLDKDSLYLNGYNERGPEEPPTTPAPATTFLPTSPSPVQPESTTAMGYNLKTLTLNFTISNLPYSSDMSNGSTMFNSTKMILHHLLGSLFQKSSLGPFYSGCRLISLKPEKDGAATSMYVVCTYHPDPMGHRLNIEQLYWELSQLTHGVTQLGFYTLVKDSLFINGYAPQSLSLQREYQLNFHIINWNLSNPDPTSSEYIALLWDISDKVTKLYRSSQLQDVFLSCLVTNLTLDPISVTIKAQFSSRVDSSMVKQVFLDKTLNASSHWLGATYQLTDVHVTEVEPSIHLPTDQSTISPNFQEVQLNFTVTNLFYSQDMKQPDTPKYQRNKRNIEDALNQLFRNSSIKTHFSDCEVSTFRSIPPSNHTGVNAQCNFAFLARSLNRVVIYEEFLRLTKNGTQLQNFTLDRNSLLVDGYSPNRNDVVTENSEAKQEDHDIEDQDKNQERKLRLRPRLRHIRADNPRVAKQPDHDIDEQEKNHGQKLRFNGFNKFTPAVPIFSTQYSFEIPDRPSTGQQSRVAL</sequence>
<feature type="compositionally biased region" description="Polar residues" evidence="2">
    <location>
        <begin position="3747"/>
        <end position="3757"/>
    </location>
</feature>
<accession>A0AAD4U973</accession>
<feature type="compositionally biased region" description="Polar residues" evidence="2">
    <location>
        <begin position="135"/>
        <end position="150"/>
    </location>
</feature>
<dbReference type="EMBL" id="JAKZEL010000008">
    <property type="protein sequence ID" value="KAI4541701.1"/>
    <property type="molecule type" value="Genomic_DNA"/>
</dbReference>
<feature type="region of interest" description="Disordered" evidence="2">
    <location>
        <begin position="3833"/>
        <end position="3861"/>
    </location>
</feature>
<feature type="compositionally biased region" description="Polar residues" evidence="2">
    <location>
        <begin position="163"/>
        <end position="186"/>
    </location>
</feature>
<feature type="region of interest" description="Disordered" evidence="2">
    <location>
        <begin position="3174"/>
        <end position="3194"/>
    </location>
</feature>
<dbReference type="InterPro" id="IPR028850">
    <property type="entry name" value="MUC16"/>
</dbReference>
<feature type="region of interest" description="Disordered" evidence="2">
    <location>
        <begin position="5081"/>
        <end position="5141"/>
    </location>
</feature>
<feature type="compositionally biased region" description="Polar residues" evidence="2">
    <location>
        <begin position="2621"/>
        <end position="2648"/>
    </location>
</feature>
<feature type="region of interest" description="Disordered" evidence="2">
    <location>
        <begin position="3233"/>
        <end position="3260"/>
    </location>
</feature>
<feature type="region of interest" description="Disordered" evidence="2">
    <location>
        <begin position="2974"/>
        <end position="3030"/>
    </location>
</feature>
<evidence type="ECO:0000259" key="3">
    <source>
        <dbReference type="PROSITE" id="PS50024"/>
    </source>
</evidence>
<feature type="compositionally biased region" description="Polar residues" evidence="2">
    <location>
        <begin position="489"/>
        <end position="519"/>
    </location>
</feature>
<feature type="compositionally biased region" description="Low complexity" evidence="2">
    <location>
        <begin position="1088"/>
        <end position="1100"/>
    </location>
</feature>
<feature type="compositionally biased region" description="Polar residues" evidence="2">
    <location>
        <begin position="814"/>
        <end position="825"/>
    </location>
</feature>
<feature type="compositionally biased region" description="Polar residues" evidence="2">
    <location>
        <begin position="1046"/>
        <end position="1073"/>
    </location>
</feature>
<feature type="compositionally biased region" description="Low complexity" evidence="2">
    <location>
        <begin position="50"/>
        <end position="61"/>
    </location>
</feature>
<feature type="compositionally biased region" description="Polar residues" evidence="2">
    <location>
        <begin position="2474"/>
        <end position="2504"/>
    </location>
</feature>
<feature type="compositionally biased region" description="Polar residues" evidence="2">
    <location>
        <begin position="4187"/>
        <end position="4211"/>
    </location>
</feature>
<feature type="region of interest" description="Disordered" evidence="2">
    <location>
        <begin position="3671"/>
        <end position="3701"/>
    </location>
</feature>
<dbReference type="SUPFAM" id="SSF82671">
    <property type="entry name" value="SEA domain"/>
    <property type="match status" value="10"/>
</dbReference>
<feature type="compositionally biased region" description="Polar residues" evidence="2">
    <location>
        <begin position="1981"/>
        <end position="1996"/>
    </location>
</feature>
<feature type="region of interest" description="Disordered" evidence="2">
    <location>
        <begin position="303"/>
        <end position="853"/>
    </location>
</feature>
<feature type="compositionally biased region" description="Polar residues" evidence="2">
    <location>
        <begin position="2780"/>
        <end position="2852"/>
    </location>
</feature>
<feature type="compositionally biased region" description="Polar residues" evidence="2">
    <location>
        <begin position="1"/>
        <end position="41"/>
    </location>
</feature>
<proteinExistence type="inferred from homology"/>
<feature type="region of interest" description="Disordered" evidence="2">
    <location>
        <begin position="2390"/>
        <end position="2648"/>
    </location>
</feature>
<feature type="compositionally biased region" description="Polar residues" evidence="2">
    <location>
        <begin position="542"/>
        <end position="557"/>
    </location>
</feature>
<feature type="compositionally biased region" description="Low complexity" evidence="2">
    <location>
        <begin position="3132"/>
        <end position="3147"/>
    </location>
</feature>
<reference evidence="4" key="1">
    <citation type="submission" date="2022-03" db="EMBL/GenBank/DDBJ databases">
        <title>Genomic analyses of argali, domestic sheep and their hybrids provide insights into chromosomal evolution, heterosis and genetic basis of agronomic traits.</title>
        <authorList>
            <person name="Li M."/>
        </authorList>
    </citation>
    <scope>NUCLEOTIDE SEQUENCE</scope>
    <source>
        <strain evidence="4">CAU-MHL-2022a</strain>
        <tissue evidence="4">Skin</tissue>
    </source>
</reference>
<feature type="compositionally biased region" description="Polar residues" evidence="2">
    <location>
        <begin position="5422"/>
        <end position="5465"/>
    </location>
</feature>
<feature type="compositionally biased region" description="Polar residues" evidence="2">
    <location>
        <begin position="646"/>
        <end position="688"/>
    </location>
</feature>
<feature type="compositionally biased region" description="Low complexity" evidence="2">
    <location>
        <begin position="3099"/>
        <end position="3120"/>
    </location>
</feature>
<feature type="compositionally biased region" description="Low complexity" evidence="2">
    <location>
        <begin position="3183"/>
        <end position="3194"/>
    </location>
</feature>
<name>A0AAD4U973_OVIAM</name>
<protein>
    <recommendedName>
        <fullName evidence="3">SEA domain-containing protein</fullName>
    </recommendedName>
</protein>
<feature type="compositionally biased region" description="Low complexity" evidence="2">
    <location>
        <begin position="1278"/>
        <end position="1297"/>
    </location>
</feature>
<feature type="compositionally biased region" description="Low complexity" evidence="2">
    <location>
        <begin position="212"/>
        <end position="224"/>
    </location>
</feature>
<feature type="compositionally biased region" description="Polar residues" evidence="2">
    <location>
        <begin position="102"/>
        <end position="111"/>
    </location>
</feature>
<feature type="compositionally biased region" description="Low complexity" evidence="2">
    <location>
        <begin position="931"/>
        <end position="948"/>
    </location>
</feature>
<feature type="compositionally biased region" description="Low complexity" evidence="2">
    <location>
        <begin position="4430"/>
        <end position="4441"/>
    </location>
</feature>
<feature type="compositionally biased region" description="Low complexity" evidence="2">
    <location>
        <begin position="1110"/>
        <end position="1131"/>
    </location>
</feature>
<feature type="compositionally biased region" description="Low complexity" evidence="2">
    <location>
        <begin position="2461"/>
        <end position="2473"/>
    </location>
</feature>
<feature type="compositionally biased region" description="Low complexity" evidence="2">
    <location>
        <begin position="2398"/>
        <end position="2416"/>
    </location>
</feature>
<feature type="compositionally biased region" description="Polar residues" evidence="2">
    <location>
        <begin position="3877"/>
        <end position="3888"/>
    </location>
</feature>
<feature type="region of interest" description="Disordered" evidence="2">
    <location>
        <begin position="1"/>
        <end position="150"/>
    </location>
</feature>
<feature type="compositionally biased region" description="Polar residues" evidence="2">
    <location>
        <begin position="5644"/>
        <end position="5693"/>
    </location>
</feature>
<feature type="compositionally biased region" description="Polar residues" evidence="2">
    <location>
        <begin position="1141"/>
        <end position="1169"/>
    </location>
</feature>
<feature type="region of interest" description="Disordered" evidence="2">
    <location>
        <begin position="163"/>
        <end position="282"/>
    </location>
</feature>
<feature type="compositionally biased region" description="Polar residues" evidence="2">
    <location>
        <begin position="333"/>
        <end position="342"/>
    </location>
</feature>
<feature type="compositionally biased region" description="Basic and acidic residues" evidence="2">
    <location>
        <begin position="7405"/>
        <end position="7424"/>
    </location>
</feature>
<feature type="compositionally biased region" description="Basic and acidic residues" evidence="2">
    <location>
        <begin position="563"/>
        <end position="576"/>
    </location>
</feature>
<evidence type="ECO:0000256" key="2">
    <source>
        <dbReference type="SAM" id="MobiDB-lite"/>
    </source>
</evidence>
<dbReference type="Proteomes" id="UP001214576">
    <property type="component" value="Unassembled WGS sequence"/>
</dbReference>
<feature type="compositionally biased region" description="Low complexity" evidence="2">
    <location>
        <begin position="1180"/>
        <end position="1194"/>
    </location>
</feature>
<feature type="domain" description="SEA" evidence="3">
    <location>
        <begin position="7276"/>
        <end position="7395"/>
    </location>
</feature>
<feature type="region of interest" description="Disordered" evidence="2">
    <location>
        <begin position="4400"/>
        <end position="4451"/>
    </location>
</feature>
<feature type="compositionally biased region" description="Low complexity" evidence="2">
    <location>
        <begin position="187"/>
        <end position="199"/>
    </location>
</feature>
<feature type="region of interest" description="Disordered" evidence="2">
    <location>
        <begin position="4985"/>
        <end position="5010"/>
    </location>
</feature>
<feature type="compositionally biased region" description="Polar residues" evidence="2">
    <location>
        <begin position="2196"/>
        <end position="2205"/>
    </location>
</feature>
<feature type="compositionally biased region" description="Polar residues" evidence="2">
    <location>
        <begin position="5087"/>
        <end position="5122"/>
    </location>
</feature>
<feature type="compositionally biased region" description="Polar residues" evidence="2">
    <location>
        <begin position="3549"/>
        <end position="3597"/>
    </location>
</feature>
<feature type="region of interest" description="Disordered" evidence="2">
    <location>
        <begin position="5526"/>
        <end position="5577"/>
    </location>
</feature>
<feature type="compositionally biased region" description="Basic and acidic residues" evidence="2">
    <location>
        <begin position="7434"/>
        <end position="7456"/>
    </location>
</feature>
<feature type="domain" description="SEA" evidence="3">
    <location>
        <begin position="6447"/>
        <end position="6569"/>
    </location>
</feature>
<feature type="compositionally biased region" description="Low complexity" evidence="2">
    <location>
        <begin position="3237"/>
        <end position="3260"/>
    </location>
</feature>
<dbReference type="PANTHER" id="PTHR14672:SF1">
    <property type="entry name" value="MUCIN-16"/>
    <property type="match status" value="1"/>
</dbReference>
<feature type="compositionally biased region" description="Polar residues" evidence="2">
    <location>
        <begin position="4867"/>
        <end position="4902"/>
    </location>
</feature>
<feature type="compositionally biased region" description="Low complexity" evidence="2">
    <location>
        <begin position="1997"/>
        <end position="2008"/>
    </location>
</feature>
<feature type="compositionally biased region" description="Polar residues" evidence="2">
    <location>
        <begin position="4442"/>
        <end position="4451"/>
    </location>
</feature>
<feature type="compositionally biased region" description="Polar residues" evidence="2">
    <location>
        <begin position="445"/>
        <end position="466"/>
    </location>
</feature>
<feature type="compositionally biased region" description="Basic and acidic residues" evidence="2">
    <location>
        <begin position="2182"/>
        <end position="2195"/>
    </location>
</feature>
<feature type="compositionally biased region" description="Low complexity" evidence="2">
    <location>
        <begin position="2509"/>
        <end position="2546"/>
    </location>
</feature>
<feature type="region of interest" description="Disordered" evidence="2">
    <location>
        <begin position="1836"/>
        <end position="1887"/>
    </location>
</feature>
<feature type="compositionally biased region" description="Polar residues" evidence="2">
    <location>
        <begin position="698"/>
        <end position="734"/>
    </location>
</feature>
<feature type="compositionally biased region" description="Polar residues" evidence="2">
    <location>
        <begin position="2024"/>
        <end position="2045"/>
    </location>
</feature>
<feature type="compositionally biased region" description="Low complexity" evidence="2">
    <location>
        <begin position="2591"/>
        <end position="2613"/>
    </location>
</feature>
<feature type="compositionally biased region" description="Basic and acidic residues" evidence="2">
    <location>
        <begin position="1002"/>
        <end position="1019"/>
    </location>
</feature>
<feature type="compositionally biased region" description="Low complexity" evidence="2">
    <location>
        <begin position="2690"/>
        <end position="2716"/>
    </location>
</feature>
<gene>
    <name evidence="4" type="ORF">MG293_008843</name>
</gene>
<dbReference type="PANTHER" id="PTHR14672">
    <property type="entry name" value="MUCIN-16"/>
    <property type="match status" value="1"/>
</dbReference>
<feature type="compositionally biased region" description="Low complexity" evidence="2">
    <location>
        <begin position="311"/>
        <end position="323"/>
    </location>
</feature>
<dbReference type="InterPro" id="IPR000082">
    <property type="entry name" value="SEA_dom"/>
</dbReference>
<feature type="region of interest" description="Disordered" evidence="2">
    <location>
        <begin position="5179"/>
        <end position="5244"/>
    </location>
</feature>
<feature type="compositionally biased region" description="Basic and acidic residues" evidence="2">
    <location>
        <begin position="3539"/>
        <end position="3548"/>
    </location>
</feature>
<feature type="region of interest" description="Disordered" evidence="2">
    <location>
        <begin position="3299"/>
        <end position="3362"/>
    </location>
</feature>
<feature type="compositionally biased region" description="Polar residues" evidence="2">
    <location>
        <begin position="5311"/>
        <end position="5354"/>
    </location>
</feature>
<feature type="region of interest" description="Disordered" evidence="2">
    <location>
        <begin position="3747"/>
        <end position="3794"/>
    </location>
</feature>
<feature type="domain" description="SEA" evidence="3">
    <location>
        <begin position="6602"/>
        <end position="6723"/>
    </location>
</feature>
<feature type="region of interest" description="Disordered" evidence="2">
    <location>
        <begin position="4502"/>
        <end position="4523"/>
    </location>
</feature>
<feature type="compositionally biased region" description="Polar residues" evidence="2">
    <location>
        <begin position="4008"/>
        <end position="4030"/>
    </location>
</feature>
<feature type="compositionally biased region" description="Polar residues" evidence="2">
    <location>
        <begin position="5533"/>
        <end position="5577"/>
    </location>
</feature>
<feature type="compositionally biased region" description="Polar residues" evidence="2">
    <location>
        <begin position="3153"/>
        <end position="3162"/>
    </location>
</feature>
<feature type="compositionally biased region" description="Polar residues" evidence="2">
    <location>
        <begin position="3849"/>
        <end position="3861"/>
    </location>
</feature>